<dbReference type="Pfam" id="PF06326">
    <property type="entry name" value="Vesiculo_matrix"/>
    <property type="match status" value="1"/>
</dbReference>
<evidence type="ECO:0000256" key="5">
    <source>
        <dbReference type="ARBA" id="ARBA00022870"/>
    </source>
</evidence>
<keyword evidence="7" id="KW-0468">Viral matrix protein</keyword>
<dbReference type="RefSeq" id="YP_009336834.1">
    <property type="nucleotide sequence ID" value="NC_032907.1"/>
</dbReference>
<proteinExistence type="predicted"/>
<dbReference type="GO" id="GO:0039660">
    <property type="term" value="F:structural constituent of virion"/>
    <property type="evidence" value="ECO:0007669"/>
    <property type="project" value="UniProtKB-KW"/>
</dbReference>
<evidence type="ECO:0000256" key="8">
    <source>
        <dbReference type="SAM" id="MobiDB-lite"/>
    </source>
</evidence>
<sequence>MKQFVIACVKPEPSRNSQDCINSNYNTTTIMLKKTGQGSLSSSRSADNEIATSTDSSKGRKPKNSPFSWFSKKPTRPKNHQISVVKPSAPPEPQLRFLEDIPVDWTRRPEDESHQPSIEVDLVSPIAFYVTASLTLNSRIKIGSVESLLSKLEMWIDHYSGSAVMYPYYTLIYILLGSKLSNRPSNSKMFLYSSNFSGVIKFGYPQRQGKPPSETLSVLGHEGRDSNYVSIRFDATMKESNRNGVIYSQLYRLNGYNFPFPAALDTFNLNIGLTHEGLIGPSP</sequence>
<evidence type="ECO:0000256" key="3">
    <source>
        <dbReference type="ARBA" id="ARBA00017678"/>
    </source>
</evidence>
<feature type="region of interest" description="Disordered" evidence="8">
    <location>
        <begin position="36"/>
        <end position="94"/>
    </location>
</feature>
<accession>A0A1L3KMN6</accession>
<reference evidence="9" key="1">
    <citation type="journal article" date="2016" name="Nature">
        <title>Redefining the invertebrate RNA virosphere.</title>
        <authorList>
            <person name="Shi M."/>
            <person name="Lin X.D."/>
            <person name="Tian J.H."/>
            <person name="Chen L.J."/>
            <person name="Chen X."/>
            <person name="Li C.X."/>
            <person name="Qin X.C."/>
            <person name="Li J."/>
            <person name="Cao J.P."/>
            <person name="Eden J.S."/>
            <person name="Buchmann J."/>
            <person name="Wang W."/>
            <person name="Xu J."/>
            <person name="Holmes E.C."/>
            <person name="Zhang Y.Z."/>
        </authorList>
    </citation>
    <scope>NUCLEOTIDE SEQUENCE [LARGE SCALE GENOMIC DNA]</scope>
    <source>
        <strain evidence="9">LCM101902</strain>
    </source>
</reference>
<evidence type="ECO:0000256" key="2">
    <source>
        <dbReference type="ARBA" id="ARBA00004531"/>
    </source>
</evidence>
<feature type="compositionally biased region" description="Polar residues" evidence="8">
    <location>
        <begin position="36"/>
        <end position="56"/>
    </location>
</feature>
<dbReference type="EMBL" id="KX884415">
    <property type="protein sequence ID" value="APG78681.1"/>
    <property type="molecule type" value="Genomic_RNA"/>
</dbReference>
<dbReference type="InterPro" id="IPR009397">
    <property type="entry name" value="Vesiculo_matrix"/>
</dbReference>
<evidence type="ECO:0000313" key="9">
    <source>
        <dbReference type="EMBL" id="APG78681.1"/>
    </source>
</evidence>
<evidence type="ECO:0000256" key="6">
    <source>
        <dbReference type="ARBA" id="ARBA00023136"/>
    </source>
</evidence>
<comment type="subcellular location">
    <subcellularLocation>
        <location evidence="2">Host endomembrane system</location>
        <topology evidence="2">Peripheral membrane protein</topology>
    </subcellularLocation>
    <subcellularLocation>
        <location evidence="1">Virion</location>
    </subcellularLocation>
</comment>
<dbReference type="GO" id="GO:0019031">
    <property type="term" value="C:viral envelope"/>
    <property type="evidence" value="ECO:0007669"/>
    <property type="project" value="InterPro"/>
</dbReference>
<keyword evidence="6" id="KW-0472">Membrane</keyword>
<evidence type="ECO:0000256" key="4">
    <source>
        <dbReference type="ARBA" id="ARBA00022844"/>
    </source>
</evidence>
<keyword evidence="10" id="KW-1185">Reference proteome</keyword>
<dbReference type="Proteomes" id="UP000204674">
    <property type="component" value="Segment"/>
</dbReference>
<protein>
    <recommendedName>
        <fullName evidence="3">Matrix protein</fullName>
    </recommendedName>
</protein>
<keyword evidence="5" id="KW-1043">Host membrane</keyword>
<keyword evidence="4" id="KW-0946">Virion</keyword>
<dbReference type="GO" id="GO:0033645">
    <property type="term" value="C:host cell endomembrane system"/>
    <property type="evidence" value="ECO:0007669"/>
    <property type="project" value="UniProtKB-SubCell"/>
</dbReference>
<evidence type="ECO:0000256" key="1">
    <source>
        <dbReference type="ARBA" id="ARBA00004328"/>
    </source>
</evidence>
<organism evidence="9">
    <name type="scientific">Hubei lepidoptera virus 2</name>
    <dbReference type="NCBI Taxonomy" id="1922904"/>
    <lineage>
        <taxon>Viruses</taxon>
        <taxon>Riboviria</taxon>
        <taxon>Orthornavirae</taxon>
        <taxon>Negarnaviricota</taxon>
        <taxon>Haploviricotina</taxon>
        <taxon>Monjiviricetes</taxon>
        <taxon>Mononegavirales</taxon>
        <taxon>Rhabdoviridae</taxon>
        <taxon>Alpharhabdovirinae</taxon>
        <taxon>Alphapaprhavirus</taxon>
        <taxon>Alphapaprhavirus hubei</taxon>
    </lineage>
</organism>
<dbReference type="GeneID" id="30854199"/>
<evidence type="ECO:0000256" key="7">
    <source>
        <dbReference type="ARBA" id="ARBA00023311"/>
    </source>
</evidence>
<evidence type="ECO:0000313" key="10">
    <source>
        <dbReference type="Proteomes" id="UP000204674"/>
    </source>
</evidence>
<name>A0A1L3KMN6_9RHAB</name>
<dbReference type="KEGG" id="vg:30854199"/>